<gene>
    <name evidence="1" type="ORF">LCGC14_2815920</name>
</gene>
<protein>
    <submittedName>
        <fullName evidence="1">Uncharacterized protein</fullName>
    </submittedName>
</protein>
<sequence>MKEVRKGKFSVRQSKSTVGPSAFGYIIEKHGSPPFTQRFGGLREEDLLDLRDVIDEYVRILKEEEVHGTKQESESH</sequence>
<organism evidence="1">
    <name type="scientific">marine sediment metagenome</name>
    <dbReference type="NCBI Taxonomy" id="412755"/>
    <lineage>
        <taxon>unclassified sequences</taxon>
        <taxon>metagenomes</taxon>
        <taxon>ecological metagenomes</taxon>
    </lineage>
</organism>
<reference evidence="1" key="1">
    <citation type="journal article" date="2015" name="Nature">
        <title>Complex archaea that bridge the gap between prokaryotes and eukaryotes.</title>
        <authorList>
            <person name="Spang A."/>
            <person name="Saw J.H."/>
            <person name="Jorgensen S.L."/>
            <person name="Zaremba-Niedzwiedzka K."/>
            <person name="Martijn J."/>
            <person name="Lind A.E."/>
            <person name="van Eijk R."/>
            <person name="Schleper C."/>
            <person name="Guy L."/>
            <person name="Ettema T.J."/>
        </authorList>
    </citation>
    <scope>NUCLEOTIDE SEQUENCE</scope>
</reference>
<accession>A0A0F8YIH1</accession>
<evidence type="ECO:0000313" key="1">
    <source>
        <dbReference type="EMBL" id="KKK81198.1"/>
    </source>
</evidence>
<dbReference type="EMBL" id="LAZR01053230">
    <property type="protein sequence ID" value="KKK81198.1"/>
    <property type="molecule type" value="Genomic_DNA"/>
</dbReference>
<name>A0A0F8YIH1_9ZZZZ</name>
<dbReference type="AlphaFoldDB" id="A0A0F8YIH1"/>
<proteinExistence type="predicted"/>
<comment type="caution">
    <text evidence="1">The sequence shown here is derived from an EMBL/GenBank/DDBJ whole genome shotgun (WGS) entry which is preliminary data.</text>
</comment>